<dbReference type="AlphaFoldDB" id="A0AAW9QZN4"/>
<dbReference type="Proteomes" id="UP001328733">
    <property type="component" value="Unassembled WGS sequence"/>
</dbReference>
<evidence type="ECO:0008006" key="4">
    <source>
        <dbReference type="Google" id="ProtNLM"/>
    </source>
</evidence>
<evidence type="ECO:0000256" key="1">
    <source>
        <dbReference type="SAM" id="Phobius"/>
    </source>
</evidence>
<feature type="transmembrane region" description="Helical" evidence="1">
    <location>
        <begin position="20"/>
        <end position="42"/>
    </location>
</feature>
<dbReference type="EMBL" id="JBAFSM010000031">
    <property type="protein sequence ID" value="MEG3438584.1"/>
    <property type="molecule type" value="Genomic_DNA"/>
</dbReference>
<keyword evidence="1" id="KW-0472">Membrane</keyword>
<proteinExistence type="predicted"/>
<accession>A0AAW9QZN4</accession>
<organism evidence="2 3">
    <name type="scientific">Pannus brasiliensis CCIBt3594</name>
    <dbReference type="NCBI Taxonomy" id="1427578"/>
    <lineage>
        <taxon>Bacteria</taxon>
        <taxon>Bacillati</taxon>
        <taxon>Cyanobacteriota</taxon>
        <taxon>Cyanophyceae</taxon>
        <taxon>Oscillatoriophycideae</taxon>
        <taxon>Chroococcales</taxon>
        <taxon>Microcystaceae</taxon>
        <taxon>Pannus</taxon>
    </lineage>
</organism>
<protein>
    <recommendedName>
        <fullName evidence="4">Flp pilus-assembly TadG-like N-terminal domain-containing protein</fullName>
    </recommendedName>
</protein>
<evidence type="ECO:0000313" key="3">
    <source>
        <dbReference type="Proteomes" id="UP001328733"/>
    </source>
</evidence>
<comment type="caution">
    <text evidence="2">The sequence shown here is derived from an EMBL/GenBank/DDBJ whole genome shotgun (WGS) entry which is preliminary data.</text>
</comment>
<gene>
    <name evidence="2" type="ORF">V0288_15740</name>
</gene>
<keyword evidence="1" id="KW-1133">Transmembrane helix</keyword>
<reference evidence="2 3" key="1">
    <citation type="submission" date="2024-01" db="EMBL/GenBank/DDBJ databases">
        <title>Genomic insights into the taxonomy and metabolism of the cyanobacterium Pannus brasiliensis CCIBt3594.</title>
        <authorList>
            <person name="Machado M."/>
            <person name="Botero N.B."/>
            <person name="Andreote A.P.D."/>
            <person name="Feitosa A.M.T."/>
            <person name="Popin R."/>
            <person name="Sivonen K."/>
            <person name="Fiore M.F."/>
        </authorList>
    </citation>
    <scope>NUCLEOTIDE SEQUENCE [LARGE SCALE GENOMIC DNA]</scope>
    <source>
        <strain evidence="2 3">CCIBt3594</strain>
    </source>
</reference>
<evidence type="ECO:0000313" key="2">
    <source>
        <dbReference type="EMBL" id="MEG3438584.1"/>
    </source>
</evidence>
<keyword evidence="3" id="KW-1185">Reference proteome</keyword>
<keyword evidence="1" id="KW-0812">Transmembrane</keyword>
<sequence length="603" mass="65496">MNTRLKLYLLRHLRNSEPGFALPLAIMIGLILVGGGIMMLSISQGDQSKAVSQKARSDGLLGTQAGLARVQEYLNTVRVMARYNSTCASGENCWANASLPSSESTGITADQKNLQKELSALNASASCTTQPKSVSNALDDMRAILKNPDTKNTLTNDTTNKLFLYYKIEKYEYKPITDFSSVDLTQHIGTGILTLTGLSSKRAWSTGASTDNGESENRLVVSLPVLASNPVAFTRTTAPALWIQEGGIEDKGETISASNFTYSKGSLFQGDVVMSDPKAFVNETTDPDNVLRSKLECFINYGSVSEGSSNNPDNSKKKILQSTPELQPQYRAQFFPAEENEKKKGNIVPALNFPATPDISANVSTSQRSLDRSKLLAFNTSKGNSGKLSITFPRRDKNNLIVDTATTRRIDDKDVSFYEYEFDSLELQANDSITIDSSNGARVIFFVKGNLALNENSTLEHMCGTTSNCDPTNFQIIASKSSVVSDRELCLRLNNNTNKTLAAFIFAPDYKLGIKDGQLKGAMWGKSWGKIEGCSNDNNKGAIVQAAAWSNLVVGKPSPVKELPQIGRIMGWCEEAIDTIDSQCVPTIIRPLGGQTSSSPTSP</sequence>
<name>A0AAW9QZN4_9CHRO</name>